<sequence length="123" mass="14078">MVQKKTQKVIVRGMKKEWFIDHFKDMEVYFGGDPRGVPAYDSDFIGFYLEAPDSAITHIGLVDQIERDSDGATFHLKAVIKLDEPIKVADHAIRKQEYWELKELGIDKIGLIFNNFFKIGGTS</sequence>
<proteinExistence type="predicted"/>
<evidence type="ECO:0000313" key="1">
    <source>
        <dbReference type="EMBL" id="GAJ12886.1"/>
    </source>
</evidence>
<gene>
    <name evidence="1" type="ORF">S12H4_44071</name>
</gene>
<name>X1VF15_9ZZZZ</name>
<dbReference type="AlphaFoldDB" id="X1VF15"/>
<reference evidence="1" key="1">
    <citation type="journal article" date="2014" name="Front. Microbiol.">
        <title>High frequency of phylogenetically diverse reductive dehalogenase-homologous genes in deep subseafloor sedimentary metagenomes.</title>
        <authorList>
            <person name="Kawai M."/>
            <person name="Futagami T."/>
            <person name="Toyoda A."/>
            <person name="Takaki Y."/>
            <person name="Nishi S."/>
            <person name="Hori S."/>
            <person name="Arai W."/>
            <person name="Tsubouchi T."/>
            <person name="Morono Y."/>
            <person name="Uchiyama I."/>
            <person name="Ito T."/>
            <person name="Fujiyama A."/>
            <person name="Inagaki F."/>
            <person name="Takami H."/>
        </authorList>
    </citation>
    <scope>NUCLEOTIDE SEQUENCE</scope>
    <source>
        <strain evidence="1">Expedition CK06-06</strain>
    </source>
</reference>
<comment type="caution">
    <text evidence="1">The sequence shown here is derived from an EMBL/GenBank/DDBJ whole genome shotgun (WGS) entry which is preliminary data.</text>
</comment>
<organism evidence="1">
    <name type="scientific">marine sediment metagenome</name>
    <dbReference type="NCBI Taxonomy" id="412755"/>
    <lineage>
        <taxon>unclassified sequences</taxon>
        <taxon>metagenomes</taxon>
        <taxon>ecological metagenomes</taxon>
    </lineage>
</organism>
<accession>X1VF15</accession>
<protein>
    <submittedName>
        <fullName evidence="1">Uncharacterized protein</fullName>
    </submittedName>
</protein>
<dbReference type="EMBL" id="BARW01027115">
    <property type="protein sequence ID" value="GAJ12886.1"/>
    <property type="molecule type" value="Genomic_DNA"/>
</dbReference>